<dbReference type="STRING" id="771870.F7VPR9"/>
<dbReference type="PANTHER" id="PTHR47219:SF9">
    <property type="entry name" value="GTPASE ACTIVATING PROTEIN AND CENTROSOME-ASSOCIATED, ISOFORM B"/>
    <property type="match status" value="1"/>
</dbReference>
<dbReference type="SMART" id="SM00164">
    <property type="entry name" value="TBC"/>
    <property type="match status" value="1"/>
</dbReference>
<feature type="compositionally biased region" description="Low complexity" evidence="1">
    <location>
        <begin position="308"/>
        <end position="319"/>
    </location>
</feature>
<evidence type="ECO:0000313" key="4">
    <source>
        <dbReference type="Proteomes" id="UP000001881"/>
    </source>
</evidence>
<feature type="compositionally biased region" description="Polar residues" evidence="1">
    <location>
        <begin position="1109"/>
        <end position="1123"/>
    </location>
</feature>
<evidence type="ECO:0000259" key="2">
    <source>
        <dbReference type="PROSITE" id="PS50086"/>
    </source>
</evidence>
<feature type="region of interest" description="Disordered" evidence="1">
    <location>
        <begin position="1097"/>
        <end position="1131"/>
    </location>
</feature>
<feature type="compositionally biased region" description="Polar residues" evidence="1">
    <location>
        <begin position="345"/>
        <end position="355"/>
    </location>
</feature>
<evidence type="ECO:0000256" key="1">
    <source>
        <dbReference type="SAM" id="MobiDB-lite"/>
    </source>
</evidence>
<dbReference type="VEuPathDB" id="FungiDB:SMAC_02499"/>
<name>F7VPR9_SORMK</name>
<feature type="region of interest" description="Disordered" evidence="1">
    <location>
        <begin position="249"/>
        <end position="378"/>
    </location>
</feature>
<dbReference type="OMA" id="WYSELNS"/>
<dbReference type="InterPro" id="IPR050302">
    <property type="entry name" value="Rab_GAP_TBC_domain"/>
</dbReference>
<protein>
    <submittedName>
        <fullName evidence="3">WGS project CABT00000000 data, contig 2.3</fullName>
    </submittedName>
</protein>
<keyword evidence="4" id="KW-1185">Reference proteome</keyword>
<dbReference type="HOGENOM" id="CLU_003663_1_0_1"/>
<feature type="region of interest" description="Disordered" evidence="1">
    <location>
        <begin position="709"/>
        <end position="768"/>
    </location>
</feature>
<dbReference type="eggNOG" id="KOG1102">
    <property type="taxonomic scope" value="Eukaryota"/>
</dbReference>
<reference evidence="3" key="1">
    <citation type="journal article" date="2010" name="PLoS Genet.">
        <title>De novo assembly of a 40 Mb eukaryotic genome from short sequence reads: Sordaria macrospora, a model organism for fungal morphogenesis.</title>
        <authorList>
            <person name="Nowrousian M."/>
            <person name="Stajich J."/>
            <person name="Chu M."/>
            <person name="Engh I."/>
            <person name="Espagne E."/>
            <person name="Halliday K."/>
            <person name="Kamerewerd J."/>
            <person name="Kempken F."/>
            <person name="Knab B."/>
            <person name="Kuo H.C."/>
            <person name="Osiewacz H.D."/>
            <person name="Poeggeler S."/>
            <person name="Read N."/>
            <person name="Seiler S."/>
            <person name="Smith K."/>
            <person name="Zickler D."/>
            <person name="Kueck U."/>
            <person name="Freitag M."/>
        </authorList>
    </citation>
    <scope>NUCLEOTIDE SEQUENCE [LARGE SCALE GENOMIC DNA]</scope>
    <source>
        <strain evidence="3">K-hell</strain>
        <tissue evidence="3">Mycelium</tissue>
    </source>
</reference>
<feature type="domain" description="Rab-GAP TBC" evidence="2">
    <location>
        <begin position="896"/>
        <end position="1089"/>
    </location>
</feature>
<feature type="compositionally biased region" description="Basic residues" evidence="1">
    <location>
        <begin position="728"/>
        <end position="741"/>
    </location>
</feature>
<feature type="compositionally biased region" description="Basic and acidic residues" evidence="1">
    <location>
        <begin position="275"/>
        <end position="294"/>
    </location>
</feature>
<dbReference type="FunFam" id="1.10.8.270:FF:000023">
    <property type="entry name" value="TBC domain-containing protein C1778.09"/>
    <property type="match status" value="1"/>
</dbReference>
<dbReference type="Gene3D" id="1.10.472.80">
    <property type="entry name" value="Ypt/Rab-GAP domain of gyp1p, domain 3"/>
    <property type="match status" value="1"/>
</dbReference>
<accession>F7VPR9</accession>
<dbReference type="Pfam" id="PF00566">
    <property type="entry name" value="RabGAP-TBC"/>
    <property type="match status" value="1"/>
</dbReference>
<feature type="compositionally biased region" description="Basic and acidic residues" evidence="1">
    <location>
        <begin position="709"/>
        <end position="722"/>
    </location>
</feature>
<dbReference type="InterPro" id="IPR035969">
    <property type="entry name" value="Rab-GAP_TBC_sf"/>
</dbReference>
<dbReference type="Proteomes" id="UP000001881">
    <property type="component" value="Unassembled WGS sequence"/>
</dbReference>
<comment type="caution">
    <text evidence="3">The sequence shown here is derived from an EMBL/GenBank/DDBJ whole genome shotgun (WGS) entry which is preliminary data.</text>
</comment>
<feature type="compositionally biased region" description="Low complexity" evidence="1">
    <location>
        <begin position="639"/>
        <end position="649"/>
    </location>
</feature>
<feature type="region of interest" description="Disordered" evidence="1">
    <location>
        <begin position="128"/>
        <end position="154"/>
    </location>
</feature>
<proteinExistence type="predicted"/>
<dbReference type="EMBL" id="CABT02000003">
    <property type="protein sequence ID" value="CCC07497.1"/>
    <property type="molecule type" value="Genomic_DNA"/>
</dbReference>
<dbReference type="OrthoDB" id="294251at2759"/>
<dbReference type="GO" id="GO:0031267">
    <property type="term" value="F:small GTPase binding"/>
    <property type="evidence" value="ECO:0007669"/>
    <property type="project" value="TreeGrafter"/>
</dbReference>
<dbReference type="InterPro" id="IPR000195">
    <property type="entry name" value="Rab-GAP-TBC_dom"/>
</dbReference>
<organism evidence="3 4">
    <name type="scientific">Sordaria macrospora (strain ATCC MYA-333 / DSM 997 / K(L3346) / K-hell)</name>
    <dbReference type="NCBI Taxonomy" id="771870"/>
    <lineage>
        <taxon>Eukaryota</taxon>
        <taxon>Fungi</taxon>
        <taxon>Dikarya</taxon>
        <taxon>Ascomycota</taxon>
        <taxon>Pezizomycotina</taxon>
        <taxon>Sordariomycetes</taxon>
        <taxon>Sordariomycetidae</taxon>
        <taxon>Sordariales</taxon>
        <taxon>Sordariaceae</taxon>
        <taxon>Sordaria</taxon>
    </lineage>
</organism>
<feature type="region of interest" description="Disordered" evidence="1">
    <location>
        <begin position="457"/>
        <end position="553"/>
    </location>
</feature>
<dbReference type="InParanoid" id="F7VPR9"/>
<sequence length="1213" mass="133376">MINPILVYPDPPIAPHSPRASHMAPLKTASVRHRPSVRLRTRRLSSFRQDHPDLAGIRYEQTKQAEPPIPLPPPPHRCVSIRPRSSVTPIVVVRPAIPPPPEDHPLFRLEPHLRPRPQTVSIISDIESKRDSCAPTSSSITLQDDIDSDNLGDGSLSDIKNTEKAFDTPSSGIAIDVKDRDDDAHGVHQPEIETPGITDDKLCIPSAASRALAPAPIPSPSRSLKKASKRSSLSASIVGKTFSIRATVRSKSMMETRKIRTRKKTLGSLGSVGGEDDRDKVAFPEADGSSRESRASSSTLTPGSTPYARASASASTADKAAMRGSLGSSKSPKALRTPPRLQRRSVGSSTGSSLAVTVGASRPDKGLEGPWGLLEPDNQPSQALIASIASSSSPAQTCLGADNVNGPFSPINTLISQDRIAVDFGSLSFSNRGSIMFGGHTPVDNTQRDDGELADAAQEPQGTEAPTPPTSTAHVAAPTTPPPAVPVEAAAQPLDNLDHETEKERETEREKEIASSTRSSRLSDASGLARPSITINEDPASPSAPLPSIRVMPMDVERESQKVRSLYESSDGDRFNWQDGGRRVSFAGDLPPLPSEEDPSDVVYGFPFEPRHTPHHALATLLTRSSSQLPRDSPRLDVPSSSDWAASPIAPSPPAAPWASSSSLRDDAASYHRPGTRRWGEHERAGGLENWENLDGLEVDRYGFIKERPARPETSYRPETSRTVRPGSRSRHFSPRRRNVLTKRPGSAYSSSPLGRGLVGRPPSRKVSARSLHTFTSEYSNVSRRSTRSSFRSITNHLPPNRDRRWMDEAGDMLAFPAGGLTDILEYAARVAGKKKHRSLKKKELERSEKWRKMAKVVQRFPLEDGGEGEGQGLGQGMNFEFDTKNPKLIERTWKGIPDCWRSAAWFSFLATSAKNANSTETDEVLIAAFKRFQDISSPDDVQIDLDVPRTVNGHIMFRKRYSGGQRLLFRVLHAISLYFPDTGYVQGMAPLAATLLCYYDEERCFIMMVRLWRYRGLSRLYSPNFEGLLSTLDDFEKHWLAGKDVASKLTELAIDPTAYGTRWYLTLFNLSIPFAAQLRVWDIFMLLGECPPEGELGPQVSGRGSAEVTPQLQHADTQQTSKTSKERSFLAKLSERRSKRHLNQTAAEVPQGLDILHATSAALIHALRDVLLDADFENAMKTLTSWIPVKDEDLLMKVARTEWRAHQKKRDK</sequence>
<dbReference type="GO" id="GO:0005096">
    <property type="term" value="F:GTPase activator activity"/>
    <property type="evidence" value="ECO:0007669"/>
    <property type="project" value="TreeGrafter"/>
</dbReference>
<evidence type="ECO:0000313" key="3">
    <source>
        <dbReference type="EMBL" id="CCC07497.1"/>
    </source>
</evidence>
<dbReference type="SUPFAM" id="SSF47923">
    <property type="entry name" value="Ypt/Rab-GAP domain of gyp1p"/>
    <property type="match status" value="2"/>
</dbReference>
<dbReference type="AlphaFoldDB" id="F7VPR9"/>
<dbReference type="PROSITE" id="PS50086">
    <property type="entry name" value="TBC_RABGAP"/>
    <property type="match status" value="1"/>
</dbReference>
<feature type="region of interest" description="Disordered" evidence="1">
    <location>
        <begin position="624"/>
        <end position="680"/>
    </location>
</feature>
<feature type="compositionally biased region" description="Basic and acidic residues" evidence="1">
    <location>
        <begin position="496"/>
        <end position="513"/>
    </location>
</feature>
<dbReference type="Gene3D" id="1.10.8.270">
    <property type="entry name" value="putative rabgap domain of human tbc1 domain family member 14 like domains"/>
    <property type="match status" value="1"/>
</dbReference>
<gene>
    <name evidence="3" type="ORF">SMAC_02499</name>
</gene>
<feature type="compositionally biased region" description="Low complexity" evidence="1">
    <location>
        <begin position="514"/>
        <end position="526"/>
    </location>
</feature>
<dbReference type="PANTHER" id="PTHR47219">
    <property type="entry name" value="RAB GTPASE-ACTIVATING PROTEIN 1-LIKE"/>
    <property type="match status" value="1"/>
</dbReference>
<reference evidence="3" key="2">
    <citation type="submission" date="2011-05" db="EMBL/GenBank/DDBJ databases">
        <authorList>
            <person name="Nowrousian M."/>
        </authorList>
    </citation>
    <scope>NUCLEOTIDE SEQUENCE</scope>
    <source>
        <strain evidence="3">K-hell</strain>
        <tissue evidence="3">Mycelium</tissue>
    </source>
</reference>